<dbReference type="PANTHER" id="PTHR43283">
    <property type="entry name" value="BETA-LACTAMASE-RELATED"/>
    <property type="match status" value="1"/>
</dbReference>
<dbReference type="InterPro" id="IPR050789">
    <property type="entry name" value="Diverse_Enzym_Activities"/>
</dbReference>
<dbReference type="SUPFAM" id="SSF56601">
    <property type="entry name" value="beta-lactamase/transpeptidase-like"/>
    <property type="match status" value="1"/>
</dbReference>
<feature type="region of interest" description="Disordered" evidence="1">
    <location>
        <begin position="247"/>
        <end position="271"/>
    </location>
</feature>
<dbReference type="PANTHER" id="PTHR43283:SF3">
    <property type="entry name" value="BETA-LACTAMASE FAMILY PROTEIN (AFU_ORTHOLOGUE AFUA_5G07500)"/>
    <property type="match status" value="1"/>
</dbReference>
<proteinExistence type="predicted"/>
<sequence>MGVSPGLSRTGLDRMREVLGRAVERAEVPGLVALVHRRGETHVIALGTTELGGDTPMGRDTIFRIASLTKPVVAVAGLILIEECRLRLDDPVDDLLPELADRRVLRRVDGPLDDTVPAERPITVRDLMTFRLGLGAIFAPPGTYPIQRALAETGVDSGPEGPSVDPDEWIKRLGTLPLAHQPGTTWMYHTSADVLGVLIARAAGRPLGEFLRERVFAPLGMDDTGYHLPAGKLGRLAASYTTDPRTGALVRRSDPRDDAWDRPPAFPSGGGGPGLLSTVDDYLAFCRMLLNKGRHDGGTRILSRPAVELMTTDHLTPEQKAGSEVFLGSGGWGFGIAVDGGRDDLATRPGRFGWTGGLGTTACADPSEDLVGVLFTQAAMTSPRPPRVFQDFWTSAYAAIDD</sequence>
<gene>
    <name evidence="3" type="ORF">GCM10023191_084070</name>
</gene>
<feature type="compositionally biased region" description="Basic and acidic residues" evidence="1">
    <location>
        <begin position="251"/>
        <end position="261"/>
    </location>
</feature>
<dbReference type="Proteomes" id="UP001500503">
    <property type="component" value="Unassembled WGS sequence"/>
</dbReference>
<evidence type="ECO:0000313" key="3">
    <source>
        <dbReference type="EMBL" id="GAA4514895.1"/>
    </source>
</evidence>
<dbReference type="Gene3D" id="3.40.710.10">
    <property type="entry name" value="DD-peptidase/beta-lactamase superfamily"/>
    <property type="match status" value="1"/>
</dbReference>
<organism evidence="3 4">
    <name type="scientific">Actinoallomurus oryzae</name>
    <dbReference type="NCBI Taxonomy" id="502180"/>
    <lineage>
        <taxon>Bacteria</taxon>
        <taxon>Bacillati</taxon>
        <taxon>Actinomycetota</taxon>
        <taxon>Actinomycetes</taxon>
        <taxon>Streptosporangiales</taxon>
        <taxon>Thermomonosporaceae</taxon>
        <taxon>Actinoallomurus</taxon>
    </lineage>
</organism>
<keyword evidence="3" id="KW-0378">Hydrolase</keyword>
<feature type="domain" description="Beta-lactamase-related" evidence="2">
    <location>
        <begin position="20"/>
        <end position="379"/>
    </location>
</feature>
<dbReference type="Pfam" id="PF00144">
    <property type="entry name" value="Beta-lactamase"/>
    <property type="match status" value="1"/>
</dbReference>
<protein>
    <submittedName>
        <fullName evidence="3">Serine hydrolase</fullName>
    </submittedName>
</protein>
<dbReference type="GO" id="GO:0016787">
    <property type="term" value="F:hydrolase activity"/>
    <property type="evidence" value="ECO:0007669"/>
    <property type="project" value="UniProtKB-KW"/>
</dbReference>
<evidence type="ECO:0000259" key="2">
    <source>
        <dbReference type="Pfam" id="PF00144"/>
    </source>
</evidence>
<evidence type="ECO:0000313" key="4">
    <source>
        <dbReference type="Proteomes" id="UP001500503"/>
    </source>
</evidence>
<evidence type="ECO:0000256" key="1">
    <source>
        <dbReference type="SAM" id="MobiDB-lite"/>
    </source>
</evidence>
<reference evidence="4" key="1">
    <citation type="journal article" date="2019" name="Int. J. Syst. Evol. Microbiol.">
        <title>The Global Catalogue of Microorganisms (GCM) 10K type strain sequencing project: providing services to taxonomists for standard genome sequencing and annotation.</title>
        <authorList>
            <consortium name="The Broad Institute Genomics Platform"/>
            <consortium name="The Broad Institute Genome Sequencing Center for Infectious Disease"/>
            <person name="Wu L."/>
            <person name="Ma J."/>
        </authorList>
    </citation>
    <scope>NUCLEOTIDE SEQUENCE [LARGE SCALE GENOMIC DNA]</scope>
    <source>
        <strain evidence="4">JCM 17933</strain>
    </source>
</reference>
<accession>A0ABP8R0G9</accession>
<dbReference type="RefSeq" id="WP_345473713.1">
    <property type="nucleotide sequence ID" value="NZ_BAABHF010000049.1"/>
</dbReference>
<dbReference type="InterPro" id="IPR001466">
    <property type="entry name" value="Beta-lactam-related"/>
</dbReference>
<comment type="caution">
    <text evidence="3">The sequence shown here is derived from an EMBL/GenBank/DDBJ whole genome shotgun (WGS) entry which is preliminary data.</text>
</comment>
<keyword evidence="4" id="KW-1185">Reference proteome</keyword>
<dbReference type="EMBL" id="BAABHF010000049">
    <property type="protein sequence ID" value="GAA4514895.1"/>
    <property type="molecule type" value="Genomic_DNA"/>
</dbReference>
<name>A0ABP8R0G9_9ACTN</name>
<dbReference type="InterPro" id="IPR012338">
    <property type="entry name" value="Beta-lactam/transpept-like"/>
</dbReference>